<dbReference type="Gene3D" id="3.40.50.620">
    <property type="entry name" value="HUPs"/>
    <property type="match status" value="1"/>
</dbReference>
<gene>
    <name evidence="16" type="ORF">H8700_05120</name>
</gene>
<comment type="pathway">
    <text evidence="1 14">Cofactor biosynthesis; FAD biosynthesis; FAD from FMN: step 1/1.</text>
</comment>
<dbReference type="CDD" id="cd02064">
    <property type="entry name" value="FAD_synthetase_N"/>
    <property type="match status" value="1"/>
</dbReference>
<evidence type="ECO:0000256" key="2">
    <source>
        <dbReference type="ARBA" id="ARBA00005201"/>
    </source>
</evidence>
<evidence type="ECO:0000256" key="11">
    <source>
        <dbReference type="ARBA" id="ARBA00023268"/>
    </source>
</evidence>
<evidence type="ECO:0000256" key="4">
    <source>
        <dbReference type="ARBA" id="ARBA00022643"/>
    </source>
</evidence>
<evidence type="ECO:0000256" key="7">
    <source>
        <dbReference type="ARBA" id="ARBA00022741"/>
    </source>
</evidence>
<evidence type="ECO:0000256" key="3">
    <source>
        <dbReference type="ARBA" id="ARBA00022630"/>
    </source>
</evidence>
<dbReference type="EC" id="2.7.1.26" evidence="14"/>
<dbReference type="Pfam" id="PF06574">
    <property type="entry name" value="FAD_syn"/>
    <property type="match status" value="1"/>
</dbReference>
<dbReference type="InterPro" id="IPR015864">
    <property type="entry name" value="FAD_synthase"/>
</dbReference>
<protein>
    <recommendedName>
        <fullName evidence="14">Riboflavin biosynthesis protein</fullName>
    </recommendedName>
    <domain>
        <recommendedName>
            <fullName evidence="14">Riboflavin kinase</fullName>
            <ecNumber evidence="14">2.7.1.26</ecNumber>
        </recommendedName>
        <alternativeName>
            <fullName evidence="14">Flavokinase</fullName>
        </alternativeName>
    </domain>
    <domain>
        <recommendedName>
            <fullName evidence="14">FMN adenylyltransferase</fullName>
            <ecNumber evidence="14">2.7.7.2</ecNumber>
        </recommendedName>
        <alternativeName>
            <fullName evidence="14">FAD pyrophosphorylase</fullName>
        </alternativeName>
        <alternativeName>
            <fullName evidence="14">FAD synthase</fullName>
        </alternativeName>
    </domain>
</protein>
<dbReference type="SMART" id="SM00904">
    <property type="entry name" value="Flavokinase"/>
    <property type="match status" value="1"/>
</dbReference>
<dbReference type="SUPFAM" id="SSF52374">
    <property type="entry name" value="Nucleotidylyl transferase"/>
    <property type="match status" value="1"/>
</dbReference>
<evidence type="ECO:0000256" key="10">
    <source>
        <dbReference type="ARBA" id="ARBA00022840"/>
    </source>
</evidence>
<dbReference type="InterPro" id="IPR023465">
    <property type="entry name" value="Riboflavin_kinase_dom_sf"/>
</dbReference>
<keyword evidence="11" id="KW-0511">Multifunctional enzyme</keyword>
<keyword evidence="5 14" id="KW-0808">Transferase</keyword>
<keyword evidence="17" id="KW-1185">Reference proteome</keyword>
<dbReference type="Pfam" id="PF01687">
    <property type="entry name" value="Flavokinase"/>
    <property type="match status" value="1"/>
</dbReference>
<dbReference type="NCBIfam" id="NF004162">
    <property type="entry name" value="PRK05627.1-5"/>
    <property type="match status" value="1"/>
</dbReference>
<dbReference type="EC" id="2.7.7.2" evidence="14"/>
<dbReference type="PANTHER" id="PTHR22749:SF6">
    <property type="entry name" value="RIBOFLAVIN KINASE"/>
    <property type="match status" value="1"/>
</dbReference>
<name>A0ABR7MTE6_9FIRM</name>
<dbReference type="Gene3D" id="2.40.30.30">
    <property type="entry name" value="Riboflavin kinase-like"/>
    <property type="match status" value="1"/>
</dbReference>
<evidence type="ECO:0000256" key="14">
    <source>
        <dbReference type="PIRNR" id="PIRNR004491"/>
    </source>
</evidence>
<evidence type="ECO:0000256" key="13">
    <source>
        <dbReference type="ARBA" id="ARBA00049494"/>
    </source>
</evidence>
<comment type="pathway">
    <text evidence="2 14">Cofactor biosynthesis; FMN biosynthesis; FMN from riboflavin (ATP route): step 1/1.</text>
</comment>
<dbReference type="GO" id="GO:0003919">
    <property type="term" value="F:FMN adenylyltransferase activity"/>
    <property type="evidence" value="ECO:0007669"/>
    <property type="project" value="UniProtKB-EC"/>
</dbReference>
<comment type="similarity">
    <text evidence="14">Belongs to the ribF family.</text>
</comment>
<dbReference type="PANTHER" id="PTHR22749">
    <property type="entry name" value="RIBOFLAVIN KINASE/FMN ADENYLYLTRANSFERASE"/>
    <property type="match status" value="1"/>
</dbReference>
<sequence length="292" mass="33231">MEIINGLDFQLQNSSVSLGKFDGVHRGHRFLLQEIQKNKSYIPTVFTFAMNKEIPKLYTQEEKNRVLEEIGIQREVVFPFNETTKHMSPEEFVEEILVKKMDAKHICVGKDFHFGKDRGGDIHTLERFQKKYGYELVTVPKLYDDGQVISSTRVRALMDQGNMRKVNELLERPFFVQGTVCHGEALGRTIGFPTANLLAPKGKKLPPFGVYATKVHCGKKVYAGVTNVGNKPTVGSFATGIETCILDFEKDIYGKEIQVEFYEFIRPEMKFATLDDLKAQIAKDKSKAQRIV</sequence>
<comment type="catalytic activity">
    <reaction evidence="13 14">
        <text>FMN + ATP + H(+) = FAD + diphosphate</text>
        <dbReference type="Rhea" id="RHEA:17237"/>
        <dbReference type="ChEBI" id="CHEBI:15378"/>
        <dbReference type="ChEBI" id="CHEBI:30616"/>
        <dbReference type="ChEBI" id="CHEBI:33019"/>
        <dbReference type="ChEBI" id="CHEBI:57692"/>
        <dbReference type="ChEBI" id="CHEBI:58210"/>
        <dbReference type="EC" id="2.7.7.2"/>
    </reaction>
</comment>
<reference evidence="16 17" key="1">
    <citation type="submission" date="2020-08" db="EMBL/GenBank/DDBJ databases">
        <title>Genome public.</title>
        <authorList>
            <person name="Liu C."/>
            <person name="Sun Q."/>
        </authorList>
    </citation>
    <scope>NUCLEOTIDE SEQUENCE [LARGE SCALE GENOMIC DNA]</scope>
    <source>
        <strain evidence="16 17">BX3</strain>
    </source>
</reference>
<dbReference type="InterPro" id="IPR023468">
    <property type="entry name" value="Riboflavin_kinase"/>
</dbReference>
<keyword evidence="6 14" id="KW-0548">Nucleotidyltransferase</keyword>
<evidence type="ECO:0000256" key="6">
    <source>
        <dbReference type="ARBA" id="ARBA00022695"/>
    </source>
</evidence>
<keyword evidence="3 14" id="KW-0285">Flavoprotein</keyword>
<keyword evidence="7 14" id="KW-0547">Nucleotide-binding</keyword>
<keyword evidence="4 14" id="KW-0288">FMN</keyword>
<dbReference type="EMBL" id="JACRSW010000016">
    <property type="protein sequence ID" value="MBC8557086.1"/>
    <property type="molecule type" value="Genomic_DNA"/>
</dbReference>
<evidence type="ECO:0000256" key="8">
    <source>
        <dbReference type="ARBA" id="ARBA00022777"/>
    </source>
</evidence>
<accession>A0ABR7MTE6</accession>
<dbReference type="GO" id="GO:0008531">
    <property type="term" value="F:riboflavin kinase activity"/>
    <property type="evidence" value="ECO:0007669"/>
    <property type="project" value="UniProtKB-EC"/>
</dbReference>
<evidence type="ECO:0000256" key="9">
    <source>
        <dbReference type="ARBA" id="ARBA00022827"/>
    </source>
</evidence>
<organism evidence="16 17">
    <name type="scientific">Jutongia hominis</name>
    <dbReference type="NCBI Taxonomy" id="2763664"/>
    <lineage>
        <taxon>Bacteria</taxon>
        <taxon>Bacillati</taxon>
        <taxon>Bacillota</taxon>
        <taxon>Clostridia</taxon>
        <taxon>Lachnospirales</taxon>
        <taxon>Lachnospiraceae</taxon>
        <taxon>Jutongia</taxon>
    </lineage>
</organism>
<evidence type="ECO:0000259" key="15">
    <source>
        <dbReference type="SMART" id="SM00904"/>
    </source>
</evidence>
<evidence type="ECO:0000256" key="1">
    <source>
        <dbReference type="ARBA" id="ARBA00004726"/>
    </source>
</evidence>
<dbReference type="Proteomes" id="UP000637513">
    <property type="component" value="Unassembled WGS sequence"/>
</dbReference>
<dbReference type="SUPFAM" id="SSF82114">
    <property type="entry name" value="Riboflavin kinase-like"/>
    <property type="match status" value="1"/>
</dbReference>
<evidence type="ECO:0000256" key="12">
    <source>
        <dbReference type="ARBA" id="ARBA00047880"/>
    </source>
</evidence>
<keyword evidence="10 14" id="KW-0067">ATP-binding</keyword>
<keyword evidence="8 14" id="KW-0418">Kinase</keyword>
<feature type="domain" description="Riboflavin kinase" evidence="15">
    <location>
        <begin position="169"/>
        <end position="291"/>
    </location>
</feature>
<dbReference type="InterPro" id="IPR014729">
    <property type="entry name" value="Rossmann-like_a/b/a_fold"/>
</dbReference>
<dbReference type="NCBIfam" id="TIGR00083">
    <property type="entry name" value="ribF"/>
    <property type="match status" value="1"/>
</dbReference>
<dbReference type="RefSeq" id="WP_249303995.1">
    <property type="nucleotide sequence ID" value="NZ_JACRSW010000016.1"/>
</dbReference>
<dbReference type="InterPro" id="IPR002606">
    <property type="entry name" value="Riboflavin_kinase_bac"/>
</dbReference>
<dbReference type="InterPro" id="IPR015865">
    <property type="entry name" value="Riboflavin_kinase_bac/euk"/>
</dbReference>
<dbReference type="PIRSF" id="PIRSF004491">
    <property type="entry name" value="FAD_Synth"/>
    <property type="match status" value="1"/>
</dbReference>
<keyword evidence="9 14" id="KW-0274">FAD</keyword>
<comment type="caution">
    <text evidence="16">The sequence shown here is derived from an EMBL/GenBank/DDBJ whole genome shotgun (WGS) entry which is preliminary data.</text>
</comment>
<comment type="catalytic activity">
    <reaction evidence="12 14">
        <text>riboflavin + ATP = FMN + ADP + H(+)</text>
        <dbReference type="Rhea" id="RHEA:14357"/>
        <dbReference type="ChEBI" id="CHEBI:15378"/>
        <dbReference type="ChEBI" id="CHEBI:30616"/>
        <dbReference type="ChEBI" id="CHEBI:57986"/>
        <dbReference type="ChEBI" id="CHEBI:58210"/>
        <dbReference type="ChEBI" id="CHEBI:456216"/>
        <dbReference type="EC" id="2.7.1.26"/>
    </reaction>
</comment>
<proteinExistence type="inferred from homology"/>
<evidence type="ECO:0000256" key="5">
    <source>
        <dbReference type="ARBA" id="ARBA00022679"/>
    </source>
</evidence>
<evidence type="ECO:0000313" key="16">
    <source>
        <dbReference type="EMBL" id="MBC8557086.1"/>
    </source>
</evidence>
<evidence type="ECO:0000313" key="17">
    <source>
        <dbReference type="Proteomes" id="UP000637513"/>
    </source>
</evidence>